<feature type="transmembrane region" description="Helical" evidence="2">
    <location>
        <begin position="135"/>
        <end position="155"/>
    </location>
</feature>
<feature type="transmembrane region" description="Helical" evidence="2">
    <location>
        <begin position="175"/>
        <end position="196"/>
    </location>
</feature>
<organism evidence="3 4">
    <name type="scientific">Microbacterium phyllosphaerae</name>
    <dbReference type="NCBI Taxonomy" id="124798"/>
    <lineage>
        <taxon>Bacteria</taxon>
        <taxon>Bacillati</taxon>
        <taxon>Actinomycetota</taxon>
        <taxon>Actinomycetes</taxon>
        <taxon>Micrococcales</taxon>
        <taxon>Microbacteriaceae</taxon>
        <taxon>Microbacterium</taxon>
    </lineage>
</organism>
<evidence type="ECO:0000313" key="3">
    <source>
        <dbReference type="EMBL" id="MBP2377099.1"/>
    </source>
</evidence>
<feature type="transmembrane region" description="Helical" evidence="2">
    <location>
        <begin position="38"/>
        <end position="62"/>
    </location>
</feature>
<dbReference type="EMBL" id="JAGIOA010000001">
    <property type="protein sequence ID" value="MBP2377099.1"/>
    <property type="molecule type" value="Genomic_DNA"/>
</dbReference>
<evidence type="ECO:0000313" key="4">
    <source>
        <dbReference type="Proteomes" id="UP000703720"/>
    </source>
</evidence>
<evidence type="ECO:0000256" key="2">
    <source>
        <dbReference type="SAM" id="Phobius"/>
    </source>
</evidence>
<gene>
    <name evidence="3" type="ORF">JOF42_000594</name>
</gene>
<keyword evidence="2" id="KW-0812">Transmembrane</keyword>
<sequence>MRETVAVILRLLLAAASLAGVVTQLVIAIQTDFGLVNFFSYFTTLSNLFASIVFIVGAVKILRRSESSPRWEAVRGASVVYMAFVGIVFNTLLVGADLGGLLPWTNVVHHMLMPLAVVIDWVLMPPRRRLSTRTAWLWLIVPVVYTVYSVVRGAATGFYCYPFFNPAAVGGYGGVAAYCAGLLVAFIVLALVIRLVGNALSRRTPRAEPFDADGAPRTPTTEGEPS</sequence>
<dbReference type="InterPro" id="IPR049713">
    <property type="entry name" value="Pr6Pr-like"/>
</dbReference>
<feature type="transmembrane region" description="Helical" evidence="2">
    <location>
        <begin position="101"/>
        <end position="123"/>
    </location>
</feature>
<keyword evidence="2" id="KW-0472">Membrane</keyword>
<dbReference type="Proteomes" id="UP000703720">
    <property type="component" value="Unassembled WGS sequence"/>
</dbReference>
<evidence type="ECO:0000256" key="1">
    <source>
        <dbReference type="SAM" id="MobiDB-lite"/>
    </source>
</evidence>
<protein>
    <recommendedName>
        <fullName evidence="5">Integral membrane protein</fullName>
    </recommendedName>
</protein>
<reference evidence="3 4" key="1">
    <citation type="submission" date="2021-03" db="EMBL/GenBank/DDBJ databases">
        <title>Sequencing the genomes of 1000 actinobacteria strains.</title>
        <authorList>
            <person name="Klenk H.-P."/>
        </authorList>
    </citation>
    <scope>NUCLEOTIDE SEQUENCE [LARGE SCALE GENOMIC DNA]</scope>
    <source>
        <strain evidence="3 4">DSM 13468</strain>
    </source>
</reference>
<evidence type="ECO:0008006" key="5">
    <source>
        <dbReference type="Google" id="ProtNLM"/>
    </source>
</evidence>
<keyword evidence="4" id="KW-1185">Reference proteome</keyword>
<proteinExistence type="predicted"/>
<dbReference type="RefSeq" id="WP_210096488.1">
    <property type="nucleotide sequence ID" value="NZ_BAAAIO010000001.1"/>
</dbReference>
<name>A0ABS4WLL4_9MICO</name>
<feature type="region of interest" description="Disordered" evidence="1">
    <location>
        <begin position="207"/>
        <end position="226"/>
    </location>
</feature>
<feature type="transmembrane region" description="Helical" evidence="2">
    <location>
        <begin position="74"/>
        <end position="95"/>
    </location>
</feature>
<keyword evidence="2" id="KW-1133">Transmembrane helix</keyword>
<comment type="caution">
    <text evidence="3">The sequence shown here is derived from an EMBL/GenBank/DDBJ whole genome shotgun (WGS) entry which is preliminary data.</text>
</comment>
<accession>A0ABS4WLL4</accession>
<dbReference type="NCBIfam" id="NF038065">
    <property type="entry name" value="Pr6Pr"/>
    <property type="match status" value="1"/>
</dbReference>